<evidence type="ECO:0000256" key="9">
    <source>
        <dbReference type="RuleBase" id="RU366031"/>
    </source>
</evidence>
<evidence type="ECO:0000256" key="1">
    <source>
        <dbReference type="ARBA" id="ARBA00004772"/>
    </source>
</evidence>
<evidence type="ECO:0000256" key="8">
    <source>
        <dbReference type="ARBA" id="ARBA00048617"/>
    </source>
</evidence>
<evidence type="ECO:0000256" key="3">
    <source>
        <dbReference type="ARBA" id="ARBA00013109"/>
    </source>
</evidence>
<dbReference type="InterPro" id="IPR036108">
    <property type="entry name" value="4pyrrol_syn_uPrphyn_synt_sf"/>
</dbReference>
<comment type="function">
    <text evidence="6 9">Catalyzes cyclization of the linear tetrapyrrole, hydroxymethylbilane, to the macrocyclic uroporphyrinogen III.</text>
</comment>
<sequence length="246" mass="27455">MTILVTRPSPAGEQLVGRLRTLGRVAFHAPLIDFTPGADLPKLPQALAQLNDGDLVFVLSQHAVSYADSVINRAGLRWPSHLSYYAIGRTTALAMHRICSQPVEYPRGREISETLLLMPALQQLAAKQVLIMRGNGGRELLGNTLTERGAIVNYYECYRRSPVHYDGSEQSAYWQRAGVDTLVVTSGEMLQQLYTLVPDYYRSSWLLRCRLIVVSERLATLALELGWNTIRVADNADNDALMRALQ</sequence>
<dbReference type="Proteomes" id="UP001589792">
    <property type="component" value="Unassembled WGS sequence"/>
</dbReference>
<keyword evidence="12" id="KW-1185">Reference proteome</keyword>
<evidence type="ECO:0000256" key="5">
    <source>
        <dbReference type="ARBA" id="ARBA00023244"/>
    </source>
</evidence>
<feature type="domain" description="Tetrapyrrole biosynthesis uroporphyrinogen III synthase" evidence="10">
    <location>
        <begin position="14"/>
        <end position="242"/>
    </location>
</feature>
<dbReference type="RefSeq" id="WP_380673763.1">
    <property type="nucleotide sequence ID" value="NZ_CP173186.1"/>
</dbReference>
<keyword evidence="5 9" id="KW-0627">Porphyrin biosynthesis</keyword>
<dbReference type="PANTHER" id="PTHR38042:SF1">
    <property type="entry name" value="UROPORPHYRINOGEN-III SYNTHASE, CHLOROPLASTIC"/>
    <property type="match status" value="1"/>
</dbReference>
<name>A0ABV6EAS7_9GAMM</name>
<evidence type="ECO:0000259" key="10">
    <source>
        <dbReference type="Pfam" id="PF02602"/>
    </source>
</evidence>
<dbReference type="EMBL" id="JBHLXG010000004">
    <property type="protein sequence ID" value="MFC0226059.1"/>
    <property type="molecule type" value="Genomic_DNA"/>
</dbReference>
<proteinExistence type="inferred from homology"/>
<comment type="caution">
    <text evidence="11">The sequence shown here is derived from an EMBL/GenBank/DDBJ whole genome shotgun (WGS) entry which is preliminary data.</text>
</comment>
<dbReference type="NCBIfam" id="NF004582">
    <property type="entry name" value="PRK05928.1-1"/>
    <property type="match status" value="1"/>
</dbReference>
<dbReference type="Gene3D" id="3.40.50.10090">
    <property type="match status" value="2"/>
</dbReference>
<dbReference type="SUPFAM" id="SSF69618">
    <property type="entry name" value="HemD-like"/>
    <property type="match status" value="1"/>
</dbReference>
<dbReference type="InterPro" id="IPR039793">
    <property type="entry name" value="UROS/Hem4"/>
</dbReference>
<evidence type="ECO:0000313" key="11">
    <source>
        <dbReference type="EMBL" id="MFC0226059.1"/>
    </source>
</evidence>
<evidence type="ECO:0000256" key="4">
    <source>
        <dbReference type="ARBA" id="ARBA00023239"/>
    </source>
</evidence>
<dbReference type="EC" id="4.2.1.75" evidence="3 9"/>
<evidence type="ECO:0000256" key="7">
    <source>
        <dbReference type="ARBA" id="ARBA00040167"/>
    </source>
</evidence>
<dbReference type="PANTHER" id="PTHR38042">
    <property type="entry name" value="UROPORPHYRINOGEN-III SYNTHASE, CHLOROPLASTIC"/>
    <property type="match status" value="1"/>
</dbReference>
<dbReference type="CDD" id="cd06578">
    <property type="entry name" value="HemD"/>
    <property type="match status" value="1"/>
</dbReference>
<accession>A0ABV6EAS7</accession>
<reference evidence="11 12" key="1">
    <citation type="submission" date="2024-09" db="EMBL/GenBank/DDBJ databases">
        <authorList>
            <person name="Sun Q."/>
            <person name="Mori K."/>
        </authorList>
    </citation>
    <scope>NUCLEOTIDE SEQUENCE [LARGE SCALE GENOMIC DNA]</scope>
    <source>
        <strain evidence="11 12">CCM 8626</strain>
    </source>
</reference>
<protein>
    <recommendedName>
        <fullName evidence="7 9">Uroporphyrinogen-III synthase</fullName>
        <ecNumber evidence="3 9">4.2.1.75</ecNumber>
    </recommendedName>
</protein>
<dbReference type="InterPro" id="IPR003754">
    <property type="entry name" value="4pyrrol_synth_uPrphyn_synth"/>
</dbReference>
<dbReference type="Pfam" id="PF02602">
    <property type="entry name" value="HEM4"/>
    <property type="match status" value="1"/>
</dbReference>
<keyword evidence="4 9" id="KW-0456">Lyase</keyword>
<comment type="similarity">
    <text evidence="2 9">Belongs to the uroporphyrinogen-III synthase family.</text>
</comment>
<comment type="pathway">
    <text evidence="1 9">Porphyrin-containing compound metabolism; protoporphyrin-IX biosynthesis; coproporphyrinogen-III from 5-aminolevulinate: step 3/4.</text>
</comment>
<organism evidence="11 12">
    <name type="scientific">Serratia aquatilis</name>
    <dbReference type="NCBI Taxonomy" id="1737515"/>
    <lineage>
        <taxon>Bacteria</taxon>
        <taxon>Pseudomonadati</taxon>
        <taxon>Pseudomonadota</taxon>
        <taxon>Gammaproteobacteria</taxon>
        <taxon>Enterobacterales</taxon>
        <taxon>Yersiniaceae</taxon>
        <taxon>Serratia</taxon>
    </lineage>
</organism>
<gene>
    <name evidence="11" type="primary">hemD</name>
    <name evidence="11" type="ORF">ACFFJ3_05995</name>
</gene>
<evidence type="ECO:0000313" key="12">
    <source>
        <dbReference type="Proteomes" id="UP001589792"/>
    </source>
</evidence>
<comment type="catalytic activity">
    <reaction evidence="8 9">
        <text>hydroxymethylbilane = uroporphyrinogen III + H2O</text>
        <dbReference type="Rhea" id="RHEA:18965"/>
        <dbReference type="ChEBI" id="CHEBI:15377"/>
        <dbReference type="ChEBI" id="CHEBI:57308"/>
        <dbReference type="ChEBI" id="CHEBI:57845"/>
        <dbReference type="EC" id="4.2.1.75"/>
    </reaction>
</comment>
<evidence type="ECO:0000256" key="6">
    <source>
        <dbReference type="ARBA" id="ARBA00037589"/>
    </source>
</evidence>
<dbReference type="GO" id="GO:0004852">
    <property type="term" value="F:uroporphyrinogen-III synthase activity"/>
    <property type="evidence" value="ECO:0007669"/>
    <property type="project" value="UniProtKB-EC"/>
</dbReference>
<evidence type="ECO:0000256" key="2">
    <source>
        <dbReference type="ARBA" id="ARBA00008133"/>
    </source>
</evidence>